<dbReference type="Proteomes" id="UP000295558">
    <property type="component" value="Unassembled WGS sequence"/>
</dbReference>
<dbReference type="AlphaFoldDB" id="A0A4R6ZFL6"/>
<evidence type="ECO:0000313" key="2">
    <source>
        <dbReference type="Proteomes" id="UP000295558"/>
    </source>
</evidence>
<proteinExistence type="predicted"/>
<name>A0A4R6ZFL6_9LIST</name>
<organism evidence="1 2">
    <name type="scientific">Listeria rocourtiae</name>
    <dbReference type="NCBI Taxonomy" id="647910"/>
    <lineage>
        <taxon>Bacteria</taxon>
        <taxon>Bacillati</taxon>
        <taxon>Bacillota</taxon>
        <taxon>Bacilli</taxon>
        <taxon>Bacillales</taxon>
        <taxon>Listeriaceae</taxon>
        <taxon>Listeria</taxon>
    </lineage>
</organism>
<sequence>MAAIIIIMLILAIPALMLGRSREIKKRIREYYRENGLEPVSIKIMSSESTGTANEKRQLQKSVGANCKIELVRLGQDYKYVVFRDKKVVEVKDFLNGLK</sequence>
<accession>A0A4R6ZFL6</accession>
<comment type="caution">
    <text evidence="1">The sequence shown here is derived from an EMBL/GenBank/DDBJ whole genome shotgun (WGS) entry which is preliminary data.</text>
</comment>
<protein>
    <submittedName>
        <fullName evidence="1">Uncharacterized protein</fullName>
    </submittedName>
</protein>
<evidence type="ECO:0000313" key="1">
    <source>
        <dbReference type="EMBL" id="TDR50940.1"/>
    </source>
</evidence>
<keyword evidence="2" id="KW-1185">Reference proteome</keyword>
<dbReference type="EMBL" id="SNZK01000016">
    <property type="protein sequence ID" value="TDR50940.1"/>
    <property type="molecule type" value="Genomic_DNA"/>
</dbReference>
<gene>
    <name evidence="1" type="ORF">DFP96_11638</name>
</gene>
<reference evidence="1 2" key="1">
    <citation type="submission" date="2019-03" db="EMBL/GenBank/DDBJ databases">
        <title>Genomic Encyclopedia of Type Strains, Phase III (KMG-III): the genomes of soil and plant-associated and newly described type strains.</title>
        <authorList>
            <person name="Whitman W."/>
        </authorList>
    </citation>
    <scope>NUCLEOTIDE SEQUENCE [LARGE SCALE GENOMIC DNA]</scope>
    <source>
        <strain evidence="1 2">CECT 7972</strain>
    </source>
</reference>
<dbReference type="RefSeq" id="WP_036071156.1">
    <property type="nucleotide sequence ID" value="NZ_JAASUO010000012.1"/>
</dbReference>